<comment type="caution">
    <text evidence="2">The sequence shown here is derived from an EMBL/GenBank/DDBJ whole genome shotgun (WGS) entry which is preliminary data.</text>
</comment>
<dbReference type="SUPFAM" id="SSF143011">
    <property type="entry name" value="RelE-like"/>
    <property type="match status" value="1"/>
</dbReference>
<evidence type="ECO:0008006" key="4">
    <source>
        <dbReference type="Google" id="ProtNLM"/>
    </source>
</evidence>
<evidence type="ECO:0000313" key="3">
    <source>
        <dbReference type="Proteomes" id="UP000177092"/>
    </source>
</evidence>
<dbReference type="Gene3D" id="3.30.2310.20">
    <property type="entry name" value="RelE-like"/>
    <property type="match status" value="1"/>
</dbReference>
<dbReference type="PANTHER" id="PTHR38813">
    <property type="match status" value="1"/>
</dbReference>
<dbReference type="Pfam" id="PF05016">
    <property type="entry name" value="ParE_toxin"/>
    <property type="match status" value="1"/>
</dbReference>
<proteinExistence type="predicted"/>
<evidence type="ECO:0000313" key="2">
    <source>
        <dbReference type="EMBL" id="OGG21369.1"/>
    </source>
</evidence>
<dbReference type="Proteomes" id="UP000177092">
    <property type="component" value="Unassembled WGS sequence"/>
</dbReference>
<name>A0A1F6A9A9_9BACT</name>
<dbReference type="AlphaFoldDB" id="A0A1F6A9A9"/>
<sequence>MKLRISGRAEKELKKLPKIDQIAIARKIRLIQYSFVVPEESKLRGYKNIFRVRIGQYRIVFRKTVEEVYIVLIGHRKDVYRLLNQLFQ</sequence>
<dbReference type="PANTHER" id="PTHR38813:SF1">
    <property type="entry name" value="TOXIN RELE1-RELATED"/>
    <property type="match status" value="1"/>
</dbReference>
<dbReference type="InterPro" id="IPR052747">
    <property type="entry name" value="TA_system_RelE_toxin"/>
</dbReference>
<reference evidence="2 3" key="1">
    <citation type="journal article" date="2016" name="Nat. Commun.">
        <title>Thousands of microbial genomes shed light on interconnected biogeochemical processes in an aquifer system.</title>
        <authorList>
            <person name="Anantharaman K."/>
            <person name="Brown C.T."/>
            <person name="Hug L.A."/>
            <person name="Sharon I."/>
            <person name="Castelle C.J."/>
            <person name="Probst A.J."/>
            <person name="Thomas B.C."/>
            <person name="Singh A."/>
            <person name="Wilkins M.J."/>
            <person name="Karaoz U."/>
            <person name="Brodie E.L."/>
            <person name="Williams K.H."/>
            <person name="Hubbard S.S."/>
            <person name="Banfield J.F."/>
        </authorList>
    </citation>
    <scope>NUCLEOTIDE SEQUENCE [LARGE SCALE GENOMIC DNA]</scope>
</reference>
<dbReference type="InterPro" id="IPR035093">
    <property type="entry name" value="RelE/ParE_toxin_dom_sf"/>
</dbReference>
<keyword evidence="1" id="KW-1277">Toxin-antitoxin system</keyword>
<dbReference type="STRING" id="1798384.A3D03_05615"/>
<protein>
    <recommendedName>
        <fullName evidence="4">Addiction module toxin RelE</fullName>
    </recommendedName>
</protein>
<accession>A0A1F6A9A9</accession>
<dbReference type="EMBL" id="MFJN01000023">
    <property type="protein sequence ID" value="OGG21369.1"/>
    <property type="molecule type" value="Genomic_DNA"/>
</dbReference>
<gene>
    <name evidence="2" type="ORF">A3D03_05615</name>
</gene>
<organism evidence="2 3">
    <name type="scientific">Candidatus Gottesmanbacteria bacterium RIFCSPHIGHO2_02_FULL_40_13</name>
    <dbReference type="NCBI Taxonomy" id="1798384"/>
    <lineage>
        <taxon>Bacteria</taxon>
        <taxon>Candidatus Gottesmaniibacteriota</taxon>
    </lineage>
</organism>
<evidence type="ECO:0000256" key="1">
    <source>
        <dbReference type="ARBA" id="ARBA00022649"/>
    </source>
</evidence>
<dbReference type="InterPro" id="IPR007712">
    <property type="entry name" value="RelE/ParE_toxin"/>
</dbReference>